<proteinExistence type="predicted"/>
<sequence>MEADGSERLCRWSENSVRVSEKDRVGGENQQSLSERVTNKITRTVMIYFMSKIACTIKIPLFSTHDI</sequence>
<evidence type="ECO:0000313" key="1">
    <source>
        <dbReference type="EMBL" id="ANC78697.1"/>
    </source>
</evidence>
<name>A0A160IR24_9BACL</name>
<dbReference type="EMBL" id="CP015378">
    <property type="protein sequence ID" value="ANC78697.1"/>
    <property type="molecule type" value="Genomic_DNA"/>
</dbReference>
<reference evidence="1 2" key="1">
    <citation type="submission" date="2016-04" db="EMBL/GenBank/DDBJ databases">
        <title>Complete genome sequence of Fictibacillus phosphorivorans G25-29, a strain toxic to nematodes.</title>
        <authorList>
            <person name="Zheng Z."/>
        </authorList>
    </citation>
    <scope>NUCLEOTIDE SEQUENCE [LARGE SCALE GENOMIC DNA]</scope>
    <source>
        <strain evidence="1 2">G25-29</strain>
    </source>
</reference>
<protein>
    <submittedName>
        <fullName evidence="1">Uncharacterized protein</fullName>
    </submittedName>
</protein>
<dbReference type="AlphaFoldDB" id="A0A160IR24"/>
<organism evidence="1 2">
    <name type="scientific">Fictibacillus phosphorivorans</name>
    <dbReference type="NCBI Taxonomy" id="1221500"/>
    <lineage>
        <taxon>Bacteria</taxon>
        <taxon>Bacillati</taxon>
        <taxon>Bacillota</taxon>
        <taxon>Bacilli</taxon>
        <taxon>Bacillales</taxon>
        <taxon>Fictibacillaceae</taxon>
        <taxon>Fictibacillus</taxon>
    </lineage>
</organism>
<evidence type="ECO:0000313" key="2">
    <source>
        <dbReference type="Proteomes" id="UP000076623"/>
    </source>
</evidence>
<dbReference type="Proteomes" id="UP000076623">
    <property type="component" value="Chromosome"/>
</dbReference>
<gene>
    <name evidence="1" type="ORF">ABE65_018595</name>
</gene>
<dbReference type="KEGG" id="fpn:ABE65_018595"/>
<dbReference type="STRING" id="1221500.ABE65_018595"/>
<keyword evidence="2" id="KW-1185">Reference proteome</keyword>
<accession>A0A160IR24</accession>